<evidence type="ECO:0000256" key="1">
    <source>
        <dbReference type="ARBA" id="ARBA00010617"/>
    </source>
</evidence>
<sequence>MSSFEAYSDLLRPWSWSNNSPPTTADLGKTELHHADTQNSSTNWSVYIYALLAVTLVYGLYNLYRAALPKPVPGIPCDNASRNRLMGDLPDAMKWMGERKEFWSFMQERCRQLNSPIVQVWMQPLGRPFIVISDYLESRDIMVRRTPQQFDRSAWLGDMFWAIAPRNMTRFLTNDDWKVHRRLMADAMSPNFLKNVASHHAHSGASSLIALWKSKMDLAQGHAFSVLEDVCKAGMDTMWASTLGDEISTTSSQVKLISGLKSIPLPASKDIAAEFPEAEDPEAFTALLALGDSVVYAASSPFPKITHWLAVHLVSSLRKSMRLKGTLFSGLLNSAARKFATSQDESRVKHVLDLVVQREVSLAKKEGRQPVFDTQDIRDELFGFLLAGNETTAATICWGVKHLADNLEVQEKLRKHLREYHAAAFEQGEIPTSQEIVAANIPYLEATITEILRLAGSTPGNSRKTTQNVQILGYDIPKGYDVLMVSQSDQNHVSMLTQSQLSNGADYISAPLPIDLNRRSKRSVEANDVTGMWDPSNISDFMPERWLVADEKGEVSYDAKAGPFQAFGAGLRGCYGRKLAELNLRTFFTLIMWEYKVLPPPDAYRSYIGLDKAMHQPQQCYLRLEKAS</sequence>
<dbReference type="RefSeq" id="XP_047769636.1">
    <property type="nucleotide sequence ID" value="XM_047913533.1"/>
</dbReference>
<keyword evidence="3" id="KW-0503">Monooxygenase</keyword>
<dbReference type="InterPro" id="IPR002401">
    <property type="entry name" value="Cyt_P450_E_grp-I"/>
</dbReference>
<keyword evidence="2" id="KW-0349">Heme</keyword>
<dbReference type="InterPro" id="IPR050121">
    <property type="entry name" value="Cytochrome_P450_monoxygenase"/>
</dbReference>
<dbReference type="KEGG" id="ffu:CLAFUR5_14385"/>
<reference evidence="3" key="1">
    <citation type="submission" date="2021-12" db="EMBL/GenBank/DDBJ databases">
        <authorList>
            <person name="Zaccaron A."/>
            <person name="Stergiopoulos I."/>
        </authorList>
    </citation>
    <scope>NUCLEOTIDE SEQUENCE</scope>
    <source>
        <strain evidence="3">Race5_Kim</strain>
    </source>
</reference>
<comment type="similarity">
    <text evidence="1">Belongs to the cytochrome P450 family.</text>
</comment>
<gene>
    <name evidence="3" type="ORF">CLAFUR5_14385</name>
</gene>
<dbReference type="PRINTS" id="PR00463">
    <property type="entry name" value="EP450I"/>
</dbReference>
<dbReference type="SUPFAM" id="SSF48264">
    <property type="entry name" value="Cytochrome P450"/>
    <property type="match status" value="2"/>
</dbReference>
<evidence type="ECO:0000313" key="4">
    <source>
        <dbReference type="Proteomes" id="UP000756132"/>
    </source>
</evidence>
<dbReference type="InterPro" id="IPR001128">
    <property type="entry name" value="Cyt_P450"/>
</dbReference>
<feature type="binding site" description="axial binding residue" evidence="2">
    <location>
        <position position="574"/>
    </location>
    <ligand>
        <name>heme</name>
        <dbReference type="ChEBI" id="CHEBI:30413"/>
    </ligand>
    <ligandPart>
        <name>Fe</name>
        <dbReference type="ChEBI" id="CHEBI:18248"/>
    </ligandPart>
</feature>
<dbReference type="PANTHER" id="PTHR24305">
    <property type="entry name" value="CYTOCHROME P450"/>
    <property type="match status" value="1"/>
</dbReference>
<evidence type="ECO:0000313" key="3">
    <source>
        <dbReference type="EMBL" id="UJO25270.1"/>
    </source>
</evidence>
<dbReference type="GO" id="GO:0016705">
    <property type="term" value="F:oxidoreductase activity, acting on paired donors, with incorporation or reduction of molecular oxygen"/>
    <property type="evidence" value="ECO:0007669"/>
    <property type="project" value="InterPro"/>
</dbReference>
<comment type="cofactor">
    <cofactor evidence="2">
        <name>heme</name>
        <dbReference type="ChEBI" id="CHEBI:30413"/>
    </cofactor>
</comment>
<dbReference type="GO" id="GO:0004497">
    <property type="term" value="F:monooxygenase activity"/>
    <property type="evidence" value="ECO:0007669"/>
    <property type="project" value="UniProtKB-KW"/>
</dbReference>
<proteinExistence type="inferred from homology"/>
<keyword evidence="2" id="KW-0408">Iron</keyword>
<dbReference type="EMBL" id="CP090175">
    <property type="protein sequence ID" value="UJO25270.1"/>
    <property type="molecule type" value="Genomic_DNA"/>
</dbReference>
<keyword evidence="4" id="KW-1185">Reference proteome</keyword>
<dbReference type="InterPro" id="IPR036396">
    <property type="entry name" value="Cyt_P450_sf"/>
</dbReference>
<dbReference type="Proteomes" id="UP000756132">
    <property type="component" value="Chromosome 13"/>
</dbReference>
<dbReference type="PRINTS" id="PR00385">
    <property type="entry name" value="P450"/>
</dbReference>
<evidence type="ECO:0000256" key="2">
    <source>
        <dbReference type="PIRSR" id="PIRSR602401-1"/>
    </source>
</evidence>
<dbReference type="OrthoDB" id="1470350at2759"/>
<reference evidence="3" key="2">
    <citation type="journal article" date="2022" name="Microb. Genom.">
        <title>A chromosome-scale genome assembly of the tomato pathogen Cladosporium fulvum reveals a compartmentalized genome architecture and the presence of a dispensable chromosome.</title>
        <authorList>
            <person name="Zaccaron A.Z."/>
            <person name="Chen L.H."/>
            <person name="Samaras A."/>
            <person name="Stergiopoulos I."/>
        </authorList>
    </citation>
    <scope>NUCLEOTIDE SEQUENCE</scope>
    <source>
        <strain evidence="3">Race5_Kim</strain>
    </source>
</reference>
<dbReference type="PANTHER" id="PTHR24305:SF166">
    <property type="entry name" value="CYTOCHROME P450 12A4, MITOCHONDRIAL-RELATED"/>
    <property type="match status" value="1"/>
</dbReference>
<dbReference type="GO" id="GO:0020037">
    <property type="term" value="F:heme binding"/>
    <property type="evidence" value="ECO:0007669"/>
    <property type="project" value="InterPro"/>
</dbReference>
<keyword evidence="2" id="KW-0479">Metal-binding</keyword>
<keyword evidence="3" id="KW-0560">Oxidoreductase</keyword>
<organism evidence="3 4">
    <name type="scientific">Passalora fulva</name>
    <name type="common">Tomato leaf mold</name>
    <name type="synonym">Cladosporium fulvum</name>
    <dbReference type="NCBI Taxonomy" id="5499"/>
    <lineage>
        <taxon>Eukaryota</taxon>
        <taxon>Fungi</taxon>
        <taxon>Dikarya</taxon>
        <taxon>Ascomycota</taxon>
        <taxon>Pezizomycotina</taxon>
        <taxon>Dothideomycetes</taxon>
        <taxon>Dothideomycetidae</taxon>
        <taxon>Mycosphaerellales</taxon>
        <taxon>Mycosphaerellaceae</taxon>
        <taxon>Fulvia</taxon>
    </lineage>
</organism>
<dbReference type="Gene3D" id="1.10.630.10">
    <property type="entry name" value="Cytochrome P450"/>
    <property type="match status" value="1"/>
</dbReference>
<dbReference type="GO" id="GO:0005506">
    <property type="term" value="F:iron ion binding"/>
    <property type="evidence" value="ECO:0007669"/>
    <property type="project" value="InterPro"/>
</dbReference>
<dbReference type="Pfam" id="PF00067">
    <property type="entry name" value="p450"/>
    <property type="match status" value="2"/>
</dbReference>
<dbReference type="AlphaFoldDB" id="A0A9Q8UWR5"/>
<name>A0A9Q8UWR5_PASFU</name>
<protein>
    <submittedName>
        <fullName evidence="3">Cytochrome P450 monooxygenase TRI13</fullName>
    </submittedName>
</protein>
<accession>A0A9Q8UWR5</accession>
<dbReference type="GeneID" id="71994263"/>